<evidence type="ECO:0000313" key="2">
    <source>
        <dbReference type="EMBL" id="CAB4190763.1"/>
    </source>
</evidence>
<dbReference type="EMBL" id="LR797211">
    <property type="protein sequence ID" value="CAB4194448.1"/>
    <property type="molecule type" value="Genomic_DNA"/>
</dbReference>
<reference evidence="3" key="1">
    <citation type="submission" date="2020-05" db="EMBL/GenBank/DDBJ databases">
        <authorList>
            <person name="Chiriac C."/>
            <person name="Salcher M."/>
            <person name="Ghai R."/>
            <person name="Kavagutti S V."/>
        </authorList>
    </citation>
    <scope>NUCLEOTIDE SEQUENCE</scope>
</reference>
<proteinExistence type="predicted"/>
<dbReference type="EMBL" id="LR797158">
    <property type="protein sequence ID" value="CAB4190763.1"/>
    <property type="molecule type" value="Genomic_DNA"/>
</dbReference>
<sequence>MDFDIINGGSVFLLIPNTDAANAWVADHIPEDAPVFGKGIAVEARYIGDILHGIQDDGLSFS</sequence>
<name>A0A6J5RL21_9CAUD</name>
<accession>A0A6J5RL21</accession>
<gene>
    <name evidence="2" type="ORF">UFOVP1191_113</name>
    <name evidence="3" type="ORF">UFOVP1252_66</name>
    <name evidence="1" type="ORF">UFOVP529_55</name>
</gene>
<evidence type="ECO:0000313" key="3">
    <source>
        <dbReference type="EMBL" id="CAB4194448.1"/>
    </source>
</evidence>
<organism evidence="3">
    <name type="scientific">uncultured Caudovirales phage</name>
    <dbReference type="NCBI Taxonomy" id="2100421"/>
    <lineage>
        <taxon>Viruses</taxon>
        <taxon>Duplodnaviria</taxon>
        <taxon>Heunggongvirae</taxon>
        <taxon>Uroviricota</taxon>
        <taxon>Caudoviricetes</taxon>
        <taxon>Peduoviridae</taxon>
        <taxon>Maltschvirus</taxon>
        <taxon>Maltschvirus maltsch</taxon>
    </lineage>
</organism>
<protein>
    <submittedName>
        <fullName evidence="3">Uncharacterized protein</fullName>
    </submittedName>
</protein>
<evidence type="ECO:0000313" key="1">
    <source>
        <dbReference type="EMBL" id="CAB4149173.1"/>
    </source>
</evidence>
<dbReference type="EMBL" id="LR796510">
    <property type="protein sequence ID" value="CAB4149173.1"/>
    <property type="molecule type" value="Genomic_DNA"/>
</dbReference>